<feature type="binding site" evidence="5">
    <location>
        <position position="139"/>
    </location>
    <ligand>
        <name>Mo-molybdopterin</name>
        <dbReference type="ChEBI" id="CHEBI:71302"/>
    </ligand>
    <ligandPart>
        <name>Mo</name>
        <dbReference type="ChEBI" id="CHEBI:28685"/>
    </ligandPart>
</feature>
<comment type="function">
    <text evidence="5">Part of the MsrPQ system that repairs oxidized periplasmic proteins containing methionine sulfoxide residues (Met-O), using respiratory chain electrons. Thus protects these proteins from oxidative-stress damage caused by reactive species of oxygen and chlorine generated by the host defense mechanisms. MsrPQ is essential for the maintenance of envelope integrity under bleach stress, rescuing a wide series of structurally unrelated periplasmic proteins from methionine oxidation. The catalytic subunit MsrP is non-stereospecific, being able to reduce both (R-) and (S-) diastereoisomers of methionine sulfoxide.</text>
</comment>
<dbReference type="Proteomes" id="UP000241808">
    <property type="component" value="Unassembled WGS sequence"/>
</dbReference>
<evidence type="ECO:0000313" key="7">
    <source>
        <dbReference type="EMBL" id="PTM62088.1"/>
    </source>
</evidence>
<dbReference type="AlphaFoldDB" id="A0A2T4ZJC8"/>
<comment type="catalytic activity">
    <reaction evidence="5">
        <text>L-methionyl-[protein] + a quinone + H2O = L-methionyl-(S)-S-oxide-[protein] + a quinol</text>
        <dbReference type="Rhea" id="RHEA:51292"/>
        <dbReference type="Rhea" id="RHEA-COMP:12313"/>
        <dbReference type="Rhea" id="RHEA-COMP:12315"/>
        <dbReference type="ChEBI" id="CHEBI:15377"/>
        <dbReference type="ChEBI" id="CHEBI:16044"/>
        <dbReference type="ChEBI" id="CHEBI:24646"/>
        <dbReference type="ChEBI" id="CHEBI:44120"/>
        <dbReference type="ChEBI" id="CHEBI:132124"/>
    </reaction>
</comment>
<dbReference type="RefSeq" id="WP_108174505.1">
    <property type="nucleotide sequence ID" value="NZ_PZZL01000001.1"/>
</dbReference>
<dbReference type="HAMAP" id="MF_01206">
    <property type="entry name" value="MsrP"/>
    <property type="match status" value="1"/>
</dbReference>
<dbReference type="PANTHER" id="PTHR43032">
    <property type="entry name" value="PROTEIN-METHIONINE-SULFOXIDE REDUCTASE"/>
    <property type="match status" value="1"/>
</dbReference>
<comment type="PTM">
    <text evidence="5">Predicted to be exported by the Tat system. The position of the signal peptide cleavage has not been experimentally proven.</text>
</comment>
<comment type="catalytic activity">
    <reaction evidence="5">
        <text>L-methionyl-[protein] + a quinone + H2O = L-methionyl-(R)-S-oxide-[protein] + a quinol</text>
        <dbReference type="Rhea" id="RHEA:51296"/>
        <dbReference type="Rhea" id="RHEA-COMP:12313"/>
        <dbReference type="Rhea" id="RHEA-COMP:12314"/>
        <dbReference type="ChEBI" id="CHEBI:15377"/>
        <dbReference type="ChEBI" id="CHEBI:16044"/>
        <dbReference type="ChEBI" id="CHEBI:24646"/>
        <dbReference type="ChEBI" id="CHEBI:45764"/>
        <dbReference type="ChEBI" id="CHEBI:132124"/>
    </reaction>
</comment>
<keyword evidence="1 5" id="KW-0500">Molybdenum</keyword>
<feature type="domain" description="Oxidoreductase molybdopterin-binding" evidence="6">
    <location>
        <begin position="103"/>
        <end position="256"/>
    </location>
</feature>
<sequence>MLIKSRRGWELPESAVTPEAAFLSRRSVMAASAGLAAAATLGGGSPAEAATDPTADLYPARRNGTYTVERPLTAEQVAANYNNFYEFGTSKQIARAAQALPIRPWTVKIDGLVEKPQTIDIDKLIRAMPLEERVYRFRCVEAWGMTVPWTGFPIKALMDMVQPLGSAKFVRMETFDTQSWAPGMRSPWYSWPYVEGLTIDEAAHDLAILVTGIYGKPVPPQHGAPLRLIVPWKYGFKSVKSIVRISFTEERPQSFWERLQGGEYGFWANVNPAVAHPRWSQATEELIGGGGRVPTQLFNGYGEYVAPLYRGRERERLWA</sequence>
<dbReference type="GO" id="GO:0043546">
    <property type="term" value="F:molybdopterin cofactor binding"/>
    <property type="evidence" value="ECO:0007669"/>
    <property type="project" value="UniProtKB-UniRule"/>
</dbReference>
<comment type="cofactor">
    <cofactor evidence="5">
        <name>Mo-molybdopterin</name>
        <dbReference type="ChEBI" id="CHEBI:71302"/>
    </cofactor>
    <text evidence="5">Binds 1 Mo-molybdopterin (Mo-MPT) cofactor per subunit.</text>
</comment>
<dbReference type="NCBIfam" id="NF003767">
    <property type="entry name" value="PRK05363.1"/>
    <property type="match status" value="1"/>
</dbReference>
<evidence type="ECO:0000256" key="1">
    <source>
        <dbReference type="ARBA" id="ARBA00022505"/>
    </source>
</evidence>
<keyword evidence="2 5" id="KW-0479">Metal-binding</keyword>
<keyword evidence="4 5" id="KW-0560">Oxidoreductase</keyword>
<dbReference type="PANTHER" id="PTHR43032:SF3">
    <property type="entry name" value="PROTEIN-METHIONINE-SULFOXIDE REDUCTASE CATALYTIC SUBUNIT MSRP"/>
    <property type="match status" value="1"/>
</dbReference>
<keyword evidence="8" id="KW-1185">Reference proteome</keyword>
<organism evidence="7 8">
    <name type="scientific">Phreatobacter oligotrophus</name>
    <dbReference type="NCBI Taxonomy" id="1122261"/>
    <lineage>
        <taxon>Bacteria</taxon>
        <taxon>Pseudomonadati</taxon>
        <taxon>Pseudomonadota</taxon>
        <taxon>Alphaproteobacteria</taxon>
        <taxon>Hyphomicrobiales</taxon>
        <taxon>Phreatobacteraceae</taxon>
        <taxon>Phreatobacter</taxon>
    </lineage>
</organism>
<protein>
    <recommendedName>
        <fullName evidence="5">Protein-methionine-sulfoxide reductase catalytic subunit MsrP</fullName>
        <ecNumber evidence="5">1.8.5.-</ecNumber>
    </recommendedName>
</protein>
<dbReference type="Gene3D" id="3.90.420.10">
    <property type="entry name" value="Oxidoreductase, molybdopterin-binding domain"/>
    <property type="match status" value="1"/>
</dbReference>
<dbReference type="GO" id="GO:0030091">
    <property type="term" value="P:protein repair"/>
    <property type="evidence" value="ECO:0007669"/>
    <property type="project" value="UniProtKB-UniRule"/>
</dbReference>
<evidence type="ECO:0000256" key="2">
    <source>
        <dbReference type="ARBA" id="ARBA00022723"/>
    </source>
</evidence>
<keyword evidence="3 5" id="KW-0732">Signal</keyword>
<feature type="binding site" evidence="5">
    <location>
        <begin position="238"/>
        <end position="240"/>
    </location>
    <ligand>
        <name>Mo-molybdopterin</name>
        <dbReference type="ChEBI" id="CHEBI:71302"/>
    </ligand>
</feature>
<gene>
    <name evidence="5" type="primary">msrP</name>
    <name evidence="7" type="ORF">C8P69_101765</name>
</gene>
<evidence type="ECO:0000256" key="4">
    <source>
        <dbReference type="ARBA" id="ARBA00023002"/>
    </source>
</evidence>
<name>A0A2T4ZJC8_9HYPH</name>
<feature type="binding site" evidence="5">
    <location>
        <position position="227"/>
    </location>
    <ligand>
        <name>Mo-molybdopterin</name>
        <dbReference type="ChEBI" id="CHEBI:71302"/>
    </ligand>
</feature>
<dbReference type="OrthoDB" id="9795587at2"/>
<proteinExistence type="inferred from homology"/>
<dbReference type="SUPFAM" id="SSF56524">
    <property type="entry name" value="Oxidoreductase molybdopterin-binding domain"/>
    <property type="match status" value="1"/>
</dbReference>
<feature type="binding site" evidence="5">
    <location>
        <position position="174"/>
    </location>
    <ligand>
        <name>Mo-molybdopterin</name>
        <dbReference type="ChEBI" id="CHEBI:71302"/>
    </ligand>
</feature>
<reference evidence="7 8" key="1">
    <citation type="submission" date="2018-04" db="EMBL/GenBank/DDBJ databases">
        <title>Genomic Encyclopedia of Archaeal and Bacterial Type Strains, Phase II (KMG-II): from individual species to whole genera.</title>
        <authorList>
            <person name="Goeker M."/>
        </authorList>
    </citation>
    <scope>NUCLEOTIDE SEQUENCE [LARGE SCALE GENOMIC DNA]</scope>
    <source>
        <strain evidence="7 8">DSM 25521</strain>
    </source>
</reference>
<comment type="subunit">
    <text evidence="5">Heterodimer of a catalytic subunit (MsrP) and a heme-binding subunit (MsrQ).</text>
</comment>
<evidence type="ECO:0000259" key="6">
    <source>
        <dbReference type="Pfam" id="PF00174"/>
    </source>
</evidence>
<dbReference type="EMBL" id="PZZL01000001">
    <property type="protein sequence ID" value="PTM62088.1"/>
    <property type="molecule type" value="Genomic_DNA"/>
</dbReference>
<dbReference type="GO" id="GO:0046872">
    <property type="term" value="F:metal ion binding"/>
    <property type="evidence" value="ECO:0007669"/>
    <property type="project" value="UniProtKB-KW"/>
</dbReference>
<dbReference type="InterPro" id="IPR000572">
    <property type="entry name" value="OxRdtase_Mopterin-bd_dom"/>
</dbReference>
<comment type="caution">
    <text evidence="7">The sequence shown here is derived from an EMBL/GenBank/DDBJ whole genome shotgun (WGS) entry which is preliminary data.</text>
</comment>
<comment type="caution">
    <text evidence="5">Lacks conserved residue(s) required for the propagation of feature annotation.</text>
</comment>
<evidence type="ECO:0000313" key="8">
    <source>
        <dbReference type="Proteomes" id="UP000241808"/>
    </source>
</evidence>
<evidence type="ECO:0000256" key="5">
    <source>
        <dbReference type="HAMAP-Rule" id="MF_01206"/>
    </source>
</evidence>
<dbReference type="InterPro" id="IPR006311">
    <property type="entry name" value="TAT_signal"/>
</dbReference>
<comment type="similarity">
    <text evidence="5">Belongs to the MsrP family.</text>
</comment>
<feature type="binding site" evidence="5">
    <location>
        <begin position="85"/>
        <end position="86"/>
    </location>
    <ligand>
        <name>Mo-molybdopterin</name>
        <dbReference type="ChEBI" id="CHEBI:71302"/>
    </ligand>
</feature>
<dbReference type="InterPro" id="IPR022867">
    <property type="entry name" value="MsrP"/>
</dbReference>
<feature type="binding site" evidence="5">
    <location>
        <position position="82"/>
    </location>
    <ligand>
        <name>Mo-molybdopterin</name>
        <dbReference type="ChEBI" id="CHEBI:71302"/>
    </ligand>
</feature>
<dbReference type="EC" id="1.8.5.-" evidence="5"/>
<dbReference type="PROSITE" id="PS51318">
    <property type="entry name" value="TAT"/>
    <property type="match status" value="1"/>
</dbReference>
<evidence type="ECO:0000256" key="3">
    <source>
        <dbReference type="ARBA" id="ARBA00022729"/>
    </source>
</evidence>
<dbReference type="InterPro" id="IPR036374">
    <property type="entry name" value="OxRdtase_Mopterin-bd_sf"/>
</dbReference>
<dbReference type="GO" id="GO:0016672">
    <property type="term" value="F:oxidoreductase activity, acting on a sulfur group of donors, quinone or similar compound as acceptor"/>
    <property type="evidence" value="ECO:0007669"/>
    <property type="project" value="UniProtKB-UniRule"/>
</dbReference>
<dbReference type="Pfam" id="PF00174">
    <property type="entry name" value="Oxidored_molyb"/>
    <property type="match status" value="1"/>
</dbReference>
<accession>A0A2T4ZJC8</accession>